<proteinExistence type="predicted"/>
<dbReference type="Proteomes" id="UP000324222">
    <property type="component" value="Unassembled WGS sequence"/>
</dbReference>
<gene>
    <name evidence="1" type="ORF">E2C01_037458</name>
</gene>
<keyword evidence="2" id="KW-1185">Reference proteome</keyword>
<dbReference type="EMBL" id="VSRR010006001">
    <property type="protein sequence ID" value="MPC43804.1"/>
    <property type="molecule type" value="Genomic_DNA"/>
</dbReference>
<sequence>MNMRRDIKGSDHAALTVTLETEGLTKVSPVKLLQRASALDINIEGFVNAQEEITPPDIVQQGEAVGVELAIAEGSRTIMNTAATFTPQPETQHEWNETQPR</sequence>
<protein>
    <submittedName>
        <fullName evidence="1">Uncharacterized protein</fullName>
    </submittedName>
</protein>
<comment type="caution">
    <text evidence="1">The sequence shown here is derived from an EMBL/GenBank/DDBJ whole genome shotgun (WGS) entry which is preliminary data.</text>
</comment>
<reference evidence="1 2" key="1">
    <citation type="submission" date="2019-05" db="EMBL/GenBank/DDBJ databases">
        <title>Another draft genome of Portunus trituberculatus and its Hox gene families provides insights of decapod evolution.</title>
        <authorList>
            <person name="Jeong J.-H."/>
            <person name="Song I."/>
            <person name="Kim S."/>
            <person name="Choi T."/>
            <person name="Kim D."/>
            <person name="Ryu S."/>
            <person name="Kim W."/>
        </authorList>
    </citation>
    <scope>NUCLEOTIDE SEQUENCE [LARGE SCALE GENOMIC DNA]</scope>
    <source>
        <tissue evidence="1">Muscle</tissue>
    </source>
</reference>
<evidence type="ECO:0000313" key="1">
    <source>
        <dbReference type="EMBL" id="MPC43804.1"/>
    </source>
</evidence>
<evidence type="ECO:0000313" key="2">
    <source>
        <dbReference type="Proteomes" id="UP000324222"/>
    </source>
</evidence>
<name>A0A5B7FH53_PORTR</name>
<organism evidence="1 2">
    <name type="scientific">Portunus trituberculatus</name>
    <name type="common">Swimming crab</name>
    <name type="synonym">Neptunus trituberculatus</name>
    <dbReference type="NCBI Taxonomy" id="210409"/>
    <lineage>
        <taxon>Eukaryota</taxon>
        <taxon>Metazoa</taxon>
        <taxon>Ecdysozoa</taxon>
        <taxon>Arthropoda</taxon>
        <taxon>Crustacea</taxon>
        <taxon>Multicrustacea</taxon>
        <taxon>Malacostraca</taxon>
        <taxon>Eumalacostraca</taxon>
        <taxon>Eucarida</taxon>
        <taxon>Decapoda</taxon>
        <taxon>Pleocyemata</taxon>
        <taxon>Brachyura</taxon>
        <taxon>Eubrachyura</taxon>
        <taxon>Portunoidea</taxon>
        <taxon>Portunidae</taxon>
        <taxon>Portuninae</taxon>
        <taxon>Portunus</taxon>
    </lineage>
</organism>
<dbReference type="AlphaFoldDB" id="A0A5B7FH53"/>
<accession>A0A5B7FH53</accession>